<dbReference type="Gene3D" id="3.90.550.10">
    <property type="entry name" value="Spore Coat Polysaccharide Biosynthesis Protein SpsA, Chain A"/>
    <property type="match status" value="1"/>
</dbReference>
<dbReference type="InterPro" id="IPR029044">
    <property type="entry name" value="Nucleotide-diphossugar_trans"/>
</dbReference>
<dbReference type="GO" id="GO:0000026">
    <property type="term" value="F:alpha-1,2-mannosyltransferase activity"/>
    <property type="evidence" value="ECO:0007669"/>
    <property type="project" value="TreeGrafter"/>
</dbReference>
<dbReference type="PANTHER" id="PTHR31121:SF6">
    <property type="entry name" value="ALPHA-1,2 MANNOSYLTRANSFERASE KTR1"/>
    <property type="match status" value="1"/>
</dbReference>
<dbReference type="SUPFAM" id="SSF53448">
    <property type="entry name" value="Nucleotide-diphospho-sugar transferases"/>
    <property type="match status" value="1"/>
</dbReference>
<keyword evidence="7" id="KW-1185">Reference proteome</keyword>
<comment type="similarity">
    <text evidence="1">Belongs to the glycosyltransferase 15 family.</text>
</comment>
<keyword evidence="5" id="KW-0812">Transmembrane</keyword>
<dbReference type="Proteomes" id="UP000184073">
    <property type="component" value="Unassembled WGS sequence"/>
</dbReference>
<sequence>MAPTQGKYTRYLILAILGVAIFFLSRRSLPLPGTKQGSGGIPQPSVHSPPSDETESLGGYTLNRHSSSEVMRFAATHPGGRANATFVTLARNTDIWEISQAIRQVEDRFNNKFHYDWVFLNDQPFDDDFIRITTSLVSGTPRYGLIPPEQWSYPDWIDQDKAREVREDMRDKKIIYGHLESYRHMCRYESGFFFRHPLLLEYEFYWRVEPGIELFCDIPYDPFVFMKENDKKYSFVMSLFEYPGTVPTLWDTVKEFMNEHPEHIAEGNSMQFLSDDNGKNYNMCHFWSNFEIGSLDWLRSKEYIEYFEALDRKGGFYYERWGDAPIHSIAAGLFLKREQLQFWDEIAYFHMPYTHCPHDEQLRMDLRCSCDPGGNFDWRDGSCLPRYYLANGIPLPDGVNTYGWLSILGRIILLAGFIGLLIIAINPRARNHALLGGQHLYRQSQTFWDRYQKERDEWERDRLARTRANS</sequence>
<dbReference type="OrthoDB" id="439943at2759"/>
<protein>
    <recommendedName>
        <fullName evidence="8">Glycosyltransferase family 15 protein</fullName>
    </recommendedName>
</protein>
<feature type="transmembrane region" description="Helical" evidence="5">
    <location>
        <begin position="402"/>
        <end position="425"/>
    </location>
</feature>
<dbReference type="GO" id="GO:0006487">
    <property type="term" value="P:protein N-linked glycosylation"/>
    <property type="evidence" value="ECO:0007669"/>
    <property type="project" value="TreeGrafter"/>
</dbReference>
<dbReference type="Pfam" id="PF01793">
    <property type="entry name" value="Glyco_transf_15"/>
    <property type="match status" value="1"/>
</dbReference>
<dbReference type="GO" id="GO:0005794">
    <property type="term" value="C:Golgi apparatus"/>
    <property type="evidence" value="ECO:0007669"/>
    <property type="project" value="TreeGrafter"/>
</dbReference>
<dbReference type="FunFam" id="3.90.550.10:FF:000051">
    <property type="entry name" value="Alpha-1,2-mannosyltransferase (Ktr4)"/>
    <property type="match status" value="1"/>
</dbReference>
<evidence type="ECO:0000256" key="5">
    <source>
        <dbReference type="SAM" id="Phobius"/>
    </source>
</evidence>
<keyword evidence="3" id="KW-0808">Transferase</keyword>
<evidence type="ECO:0000313" key="6">
    <source>
        <dbReference type="EMBL" id="OJJ03220.1"/>
    </source>
</evidence>
<dbReference type="GO" id="GO:0006493">
    <property type="term" value="P:protein O-linked glycosylation"/>
    <property type="evidence" value="ECO:0007669"/>
    <property type="project" value="TreeGrafter"/>
</dbReference>
<keyword evidence="5" id="KW-1133">Transmembrane helix</keyword>
<keyword evidence="2" id="KW-0328">Glycosyltransferase</keyword>
<evidence type="ECO:0008006" key="8">
    <source>
        <dbReference type="Google" id="ProtNLM"/>
    </source>
</evidence>
<evidence type="ECO:0000256" key="3">
    <source>
        <dbReference type="ARBA" id="ARBA00022679"/>
    </source>
</evidence>
<evidence type="ECO:0000256" key="1">
    <source>
        <dbReference type="ARBA" id="ARBA00007677"/>
    </source>
</evidence>
<dbReference type="InterPro" id="IPR002685">
    <property type="entry name" value="Glyco_trans_15"/>
</dbReference>
<dbReference type="STRING" id="1036611.A0A1L9PNW8"/>
<dbReference type="PANTHER" id="PTHR31121">
    <property type="entry name" value="ALPHA-1,2 MANNOSYLTRANSFERASE KTR1"/>
    <property type="match status" value="1"/>
</dbReference>
<accession>A0A1L9PNW8</accession>
<name>A0A1L9PNW8_ASPVE</name>
<dbReference type="AlphaFoldDB" id="A0A1L9PNW8"/>
<dbReference type="GO" id="GO:0016020">
    <property type="term" value="C:membrane"/>
    <property type="evidence" value="ECO:0007669"/>
    <property type="project" value="InterPro"/>
</dbReference>
<dbReference type="EMBL" id="KV878130">
    <property type="protein sequence ID" value="OJJ03220.1"/>
    <property type="molecule type" value="Genomic_DNA"/>
</dbReference>
<dbReference type="GO" id="GO:0000032">
    <property type="term" value="P:cell wall mannoprotein biosynthetic process"/>
    <property type="evidence" value="ECO:0007669"/>
    <property type="project" value="TreeGrafter"/>
</dbReference>
<keyword evidence="5" id="KW-0472">Membrane</keyword>
<evidence type="ECO:0000256" key="2">
    <source>
        <dbReference type="ARBA" id="ARBA00022676"/>
    </source>
</evidence>
<feature type="region of interest" description="Disordered" evidence="4">
    <location>
        <begin position="33"/>
        <end position="61"/>
    </location>
</feature>
<gene>
    <name evidence="6" type="ORF">ASPVEDRAFT_134725</name>
</gene>
<evidence type="ECO:0000256" key="4">
    <source>
        <dbReference type="SAM" id="MobiDB-lite"/>
    </source>
</evidence>
<evidence type="ECO:0000313" key="7">
    <source>
        <dbReference type="Proteomes" id="UP000184073"/>
    </source>
</evidence>
<dbReference type="GeneID" id="63722673"/>
<dbReference type="RefSeq" id="XP_040668982.1">
    <property type="nucleotide sequence ID" value="XM_040807162.1"/>
</dbReference>
<proteinExistence type="inferred from homology"/>
<reference evidence="7" key="1">
    <citation type="journal article" date="2017" name="Genome Biol.">
        <title>Comparative genomics reveals high biological diversity and specific adaptations in the industrially and medically important fungal genus Aspergillus.</title>
        <authorList>
            <person name="de Vries R.P."/>
            <person name="Riley R."/>
            <person name="Wiebenga A."/>
            <person name="Aguilar-Osorio G."/>
            <person name="Amillis S."/>
            <person name="Uchima C.A."/>
            <person name="Anderluh G."/>
            <person name="Asadollahi M."/>
            <person name="Askin M."/>
            <person name="Barry K."/>
            <person name="Battaglia E."/>
            <person name="Bayram O."/>
            <person name="Benocci T."/>
            <person name="Braus-Stromeyer S.A."/>
            <person name="Caldana C."/>
            <person name="Canovas D."/>
            <person name="Cerqueira G.C."/>
            <person name="Chen F."/>
            <person name="Chen W."/>
            <person name="Choi C."/>
            <person name="Clum A."/>
            <person name="Dos Santos R.A."/>
            <person name="Damasio A.R."/>
            <person name="Diallinas G."/>
            <person name="Emri T."/>
            <person name="Fekete E."/>
            <person name="Flipphi M."/>
            <person name="Freyberg S."/>
            <person name="Gallo A."/>
            <person name="Gournas C."/>
            <person name="Habgood R."/>
            <person name="Hainaut M."/>
            <person name="Harispe M.L."/>
            <person name="Henrissat B."/>
            <person name="Hilden K.S."/>
            <person name="Hope R."/>
            <person name="Hossain A."/>
            <person name="Karabika E."/>
            <person name="Karaffa L."/>
            <person name="Karanyi Z."/>
            <person name="Krasevec N."/>
            <person name="Kuo A."/>
            <person name="Kusch H."/>
            <person name="LaButti K."/>
            <person name="Lagendijk E.L."/>
            <person name="Lapidus A."/>
            <person name="Levasseur A."/>
            <person name="Lindquist E."/>
            <person name="Lipzen A."/>
            <person name="Logrieco A.F."/>
            <person name="MacCabe A."/>
            <person name="Maekelae M.R."/>
            <person name="Malavazi I."/>
            <person name="Melin P."/>
            <person name="Meyer V."/>
            <person name="Mielnichuk N."/>
            <person name="Miskei M."/>
            <person name="Molnar A.P."/>
            <person name="Mule G."/>
            <person name="Ngan C.Y."/>
            <person name="Orejas M."/>
            <person name="Orosz E."/>
            <person name="Ouedraogo J.P."/>
            <person name="Overkamp K.M."/>
            <person name="Park H.-S."/>
            <person name="Perrone G."/>
            <person name="Piumi F."/>
            <person name="Punt P.J."/>
            <person name="Ram A.F."/>
            <person name="Ramon A."/>
            <person name="Rauscher S."/>
            <person name="Record E."/>
            <person name="Riano-Pachon D.M."/>
            <person name="Robert V."/>
            <person name="Roehrig J."/>
            <person name="Ruller R."/>
            <person name="Salamov A."/>
            <person name="Salih N.S."/>
            <person name="Samson R.A."/>
            <person name="Sandor E."/>
            <person name="Sanguinetti M."/>
            <person name="Schuetze T."/>
            <person name="Sepcic K."/>
            <person name="Shelest E."/>
            <person name="Sherlock G."/>
            <person name="Sophianopoulou V."/>
            <person name="Squina F.M."/>
            <person name="Sun H."/>
            <person name="Susca A."/>
            <person name="Todd R.B."/>
            <person name="Tsang A."/>
            <person name="Unkles S.E."/>
            <person name="van de Wiele N."/>
            <person name="van Rossen-Uffink D."/>
            <person name="Oliveira J.V."/>
            <person name="Vesth T.C."/>
            <person name="Visser J."/>
            <person name="Yu J.-H."/>
            <person name="Zhou M."/>
            <person name="Andersen M.R."/>
            <person name="Archer D.B."/>
            <person name="Baker S.E."/>
            <person name="Benoit I."/>
            <person name="Brakhage A.A."/>
            <person name="Braus G.H."/>
            <person name="Fischer R."/>
            <person name="Frisvad J.C."/>
            <person name="Goldman G.H."/>
            <person name="Houbraken J."/>
            <person name="Oakley B."/>
            <person name="Pocsi I."/>
            <person name="Scazzocchio C."/>
            <person name="Seiboth B."/>
            <person name="vanKuyk P.A."/>
            <person name="Wortman J."/>
            <person name="Dyer P.S."/>
            <person name="Grigoriev I.V."/>
        </authorList>
    </citation>
    <scope>NUCLEOTIDE SEQUENCE [LARGE SCALE GENOMIC DNA]</scope>
    <source>
        <strain evidence="7">CBS 583.65</strain>
    </source>
</reference>
<organism evidence="6 7">
    <name type="scientific">Aspergillus versicolor CBS 583.65</name>
    <dbReference type="NCBI Taxonomy" id="1036611"/>
    <lineage>
        <taxon>Eukaryota</taxon>
        <taxon>Fungi</taxon>
        <taxon>Dikarya</taxon>
        <taxon>Ascomycota</taxon>
        <taxon>Pezizomycotina</taxon>
        <taxon>Eurotiomycetes</taxon>
        <taxon>Eurotiomycetidae</taxon>
        <taxon>Eurotiales</taxon>
        <taxon>Aspergillaceae</taxon>
        <taxon>Aspergillus</taxon>
        <taxon>Aspergillus subgen. Nidulantes</taxon>
    </lineage>
</organism>
<dbReference type="VEuPathDB" id="FungiDB:ASPVEDRAFT_134725"/>